<feature type="region of interest" description="Disordered" evidence="1">
    <location>
        <begin position="377"/>
        <end position="402"/>
    </location>
</feature>
<dbReference type="GO" id="GO:0098957">
    <property type="term" value="P:anterograde axonal transport of mitochondrion"/>
    <property type="evidence" value="ECO:0007669"/>
    <property type="project" value="TreeGrafter"/>
</dbReference>
<feature type="compositionally biased region" description="Pro residues" evidence="1">
    <location>
        <begin position="380"/>
        <end position="394"/>
    </location>
</feature>
<dbReference type="GO" id="GO:0031410">
    <property type="term" value="C:cytoplasmic vesicle"/>
    <property type="evidence" value="ECO:0007669"/>
    <property type="project" value="TreeGrafter"/>
</dbReference>
<dbReference type="Proteomes" id="UP000812440">
    <property type="component" value="Chromosome 9"/>
</dbReference>
<dbReference type="GO" id="GO:0022008">
    <property type="term" value="P:neurogenesis"/>
    <property type="evidence" value="ECO:0007669"/>
    <property type="project" value="TreeGrafter"/>
</dbReference>
<dbReference type="GO" id="GO:1904115">
    <property type="term" value="C:axon cytoplasm"/>
    <property type="evidence" value="ECO:0007669"/>
    <property type="project" value="GOC"/>
</dbReference>
<dbReference type="InterPro" id="IPR022154">
    <property type="entry name" value="TRAK1/2_C"/>
</dbReference>
<dbReference type="EMBL" id="JAACNH010000009">
    <property type="protein sequence ID" value="KAG8432693.1"/>
    <property type="molecule type" value="Genomic_DNA"/>
</dbReference>
<dbReference type="InterPro" id="IPR051946">
    <property type="entry name" value="Intracell_Traff-Reg"/>
</dbReference>
<gene>
    <name evidence="3" type="ORF">GDO86_017076</name>
</gene>
<evidence type="ECO:0000256" key="1">
    <source>
        <dbReference type="SAM" id="MobiDB-lite"/>
    </source>
</evidence>
<sequence length="431" mass="47539">MLRCKTSPSALLRRPQSFNVFPLDSLAAEIEGTMRRECSMDEEICFGERKSQPKRVFNTVKVANDTRGRSSYPHPLPIPGSNRSGVVMTAVPFDSSLAVGQKINTSLLLEDTEKLKPTNHSTPAERQGDCLEVSLHRFHLRRQNNHSELTDCSATSSSMRSHLPEKLQIVKPLEGSQTLFQWQQLAQPNLGTLLDPRPGVVTKGFKPLPEDAEYHLCDLEEDEKEGDEEEGITFQVQKKDDEVPNTTKSIFLPPIAVSSTSSSALNPGKCQGCTNSTFTFTTCRILHPSDITQVTPSSMYIPFSFGSSRCSTSTVISSSAPTCRLSVSEEINKINDSTAKFSSACNLTKLLQEQGISAKLDKSLDSDKPHLLRPCSLPLPSTPPNSPSYSPYPSPLISEPQENLPENFLTVSKPAESFLQEMYDRDPNGQC</sequence>
<dbReference type="Pfam" id="PF12448">
    <property type="entry name" value="Milton"/>
    <property type="match status" value="1"/>
</dbReference>
<dbReference type="PANTHER" id="PTHR15751:SF13">
    <property type="entry name" value="TRAFFICKING KINESIN-BINDING PROTEIN 2"/>
    <property type="match status" value="1"/>
</dbReference>
<comment type="caution">
    <text evidence="3">The sequence shown here is derived from an EMBL/GenBank/DDBJ whole genome shotgun (WGS) entry which is preliminary data.</text>
</comment>
<evidence type="ECO:0000313" key="4">
    <source>
        <dbReference type="Proteomes" id="UP000812440"/>
    </source>
</evidence>
<dbReference type="GO" id="GO:0030425">
    <property type="term" value="C:dendrite"/>
    <property type="evidence" value="ECO:0007669"/>
    <property type="project" value="TreeGrafter"/>
</dbReference>
<protein>
    <recommendedName>
        <fullName evidence="2">Trafficking kinesin-binding protein C-terminal domain-containing protein</fullName>
    </recommendedName>
</protein>
<organism evidence="3 4">
    <name type="scientific">Hymenochirus boettgeri</name>
    <name type="common">Congo dwarf clawed frog</name>
    <dbReference type="NCBI Taxonomy" id="247094"/>
    <lineage>
        <taxon>Eukaryota</taxon>
        <taxon>Metazoa</taxon>
        <taxon>Chordata</taxon>
        <taxon>Craniata</taxon>
        <taxon>Vertebrata</taxon>
        <taxon>Euteleostomi</taxon>
        <taxon>Amphibia</taxon>
        <taxon>Batrachia</taxon>
        <taxon>Anura</taxon>
        <taxon>Pipoidea</taxon>
        <taxon>Pipidae</taxon>
        <taxon>Pipinae</taxon>
        <taxon>Hymenochirus</taxon>
    </lineage>
</organism>
<proteinExistence type="predicted"/>
<dbReference type="GO" id="GO:0048311">
    <property type="term" value="P:mitochondrion distribution"/>
    <property type="evidence" value="ECO:0007669"/>
    <property type="project" value="TreeGrafter"/>
</dbReference>
<dbReference type="GO" id="GO:0006605">
    <property type="term" value="P:protein targeting"/>
    <property type="evidence" value="ECO:0007669"/>
    <property type="project" value="TreeGrafter"/>
</dbReference>
<accession>A0A8T2ILL2</accession>
<dbReference type="GO" id="GO:0017022">
    <property type="term" value="F:myosin binding"/>
    <property type="evidence" value="ECO:0007669"/>
    <property type="project" value="TreeGrafter"/>
</dbReference>
<dbReference type="GO" id="GO:0047496">
    <property type="term" value="P:vesicle transport along microtubule"/>
    <property type="evidence" value="ECO:0007669"/>
    <property type="project" value="TreeGrafter"/>
</dbReference>
<evidence type="ECO:0000259" key="2">
    <source>
        <dbReference type="SMART" id="SM01423"/>
    </source>
</evidence>
<keyword evidence="4" id="KW-1185">Reference proteome</keyword>
<dbReference type="GO" id="GO:0005739">
    <property type="term" value="C:mitochondrion"/>
    <property type="evidence" value="ECO:0007669"/>
    <property type="project" value="TreeGrafter"/>
</dbReference>
<dbReference type="OrthoDB" id="10067624at2759"/>
<dbReference type="GO" id="GO:0050811">
    <property type="term" value="F:GABA receptor binding"/>
    <property type="evidence" value="ECO:0007669"/>
    <property type="project" value="TreeGrafter"/>
</dbReference>
<dbReference type="SMART" id="SM01423">
    <property type="entry name" value="Milton"/>
    <property type="match status" value="1"/>
</dbReference>
<dbReference type="AlphaFoldDB" id="A0A8T2ILL2"/>
<evidence type="ECO:0000313" key="3">
    <source>
        <dbReference type="EMBL" id="KAG8432693.1"/>
    </source>
</evidence>
<dbReference type="PANTHER" id="PTHR15751">
    <property type="entry name" value="TRAFFICKING KINESIN-BINDING PROTEIN"/>
    <property type="match status" value="1"/>
</dbReference>
<reference evidence="3" key="1">
    <citation type="thesis" date="2020" institute="ProQuest LLC" country="789 East Eisenhower Parkway, Ann Arbor, MI, USA">
        <title>Comparative Genomics and Chromosome Evolution.</title>
        <authorList>
            <person name="Mudd A.B."/>
        </authorList>
    </citation>
    <scope>NUCLEOTIDE SEQUENCE</scope>
    <source>
        <strain evidence="3">Female2</strain>
        <tissue evidence="3">Blood</tissue>
    </source>
</reference>
<name>A0A8T2ILL2_9PIPI</name>
<feature type="domain" description="Trafficking kinesin-binding protein C-terminal" evidence="2">
    <location>
        <begin position="67"/>
        <end position="176"/>
    </location>
</feature>